<keyword evidence="6" id="KW-0256">Endoplasmic reticulum</keyword>
<evidence type="ECO:0000256" key="13">
    <source>
        <dbReference type="SAM" id="MobiDB-lite"/>
    </source>
</evidence>
<evidence type="ECO:0000256" key="12">
    <source>
        <dbReference type="ARBA" id="ARBA00072696"/>
    </source>
</evidence>
<feature type="signal peptide" evidence="14">
    <location>
        <begin position="1"/>
        <end position="28"/>
    </location>
</feature>
<dbReference type="KEGG" id="pmrn:116956382"/>
<evidence type="ECO:0000256" key="8">
    <source>
        <dbReference type="ARBA" id="ARBA00023180"/>
    </source>
</evidence>
<evidence type="ECO:0000256" key="2">
    <source>
        <dbReference type="ARBA" id="ARBA00006431"/>
    </source>
</evidence>
<keyword evidence="16" id="KW-1185">Reference proteome</keyword>
<evidence type="ECO:0000259" key="15">
    <source>
        <dbReference type="PROSITE" id="PS50222"/>
    </source>
</evidence>
<name>A0AAJ7XGR8_PETMA</name>
<feature type="domain" description="EF-hand" evidence="15">
    <location>
        <begin position="81"/>
        <end position="116"/>
    </location>
</feature>
<dbReference type="CDD" id="cd16226">
    <property type="entry name" value="EFh_CREC_Calumenin_like"/>
    <property type="match status" value="1"/>
</dbReference>
<dbReference type="InterPro" id="IPR018247">
    <property type="entry name" value="EF_Hand_1_Ca_BS"/>
</dbReference>
<comment type="subcellular location">
    <subcellularLocation>
        <location evidence="1">Endoplasmic reticulum lumen</location>
    </subcellularLocation>
</comment>
<dbReference type="SMART" id="SM00054">
    <property type="entry name" value="EFh"/>
    <property type="match status" value="2"/>
</dbReference>
<keyword evidence="8" id="KW-0325">Glycoprotein</keyword>
<evidence type="ECO:0000256" key="1">
    <source>
        <dbReference type="ARBA" id="ARBA00004319"/>
    </source>
</evidence>
<dbReference type="FunFam" id="1.10.238.10:FF:000104">
    <property type="entry name" value="calumenin isoform X1"/>
    <property type="match status" value="1"/>
</dbReference>
<dbReference type="AlphaFoldDB" id="A0AAJ7XGR8"/>
<dbReference type="GO" id="GO:0015031">
    <property type="term" value="P:protein transport"/>
    <property type="evidence" value="ECO:0007669"/>
    <property type="project" value="UniProtKB-ARBA"/>
</dbReference>
<evidence type="ECO:0000313" key="18">
    <source>
        <dbReference type="RefSeq" id="XP_032833856.1"/>
    </source>
</evidence>
<dbReference type="Proteomes" id="UP001318040">
    <property type="component" value="Chromosome 65"/>
</dbReference>
<dbReference type="PANTHER" id="PTHR10827:SF52">
    <property type="entry name" value="IP16409P"/>
    <property type="match status" value="1"/>
</dbReference>
<dbReference type="PANTHER" id="PTHR10827">
    <property type="entry name" value="RETICULOCALBIN"/>
    <property type="match status" value="1"/>
</dbReference>
<dbReference type="InterPro" id="IPR011992">
    <property type="entry name" value="EF-hand-dom_pair"/>
</dbReference>
<feature type="domain" description="EF-hand" evidence="15">
    <location>
        <begin position="202"/>
        <end position="237"/>
    </location>
</feature>
<keyword evidence="5" id="KW-0677">Repeat</keyword>
<dbReference type="RefSeq" id="XP_032833856.1">
    <property type="nucleotide sequence ID" value="XM_032977965.1"/>
</dbReference>
<sequence length="333" mass="36736">MATTAMTPPRWVPALLTLLLATANLATAKPTADEKPRHAGTRGGGGGVDGARDDARPFGSDHDAILGSYAAREFRSLSPEESKERLGKIVDRMDVDGDGLVGQEELAAWIRQTQRRWLREDVEQRWRDPNGDGRLSWDEYRNATYGGLSFETADAYSRLLARDKRRFDAAAGGVSGGAAAGGVELSRGEFAAFLHPSSFGHMSDIVVTETIEDVDKDGDGVIDLEEYIADMYHPAGPAETTEPEWVETERQQFRRFRDSDGDGRMGREEVRAWLLPVGYEHALAEARHLVGEADDGDEDGKLSKEEILAKWSVFVGSQATNYGDDLNRRHEEL</sequence>
<dbReference type="PROSITE" id="PS00018">
    <property type="entry name" value="EF_HAND_1"/>
    <property type="match status" value="5"/>
</dbReference>
<feature type="domain" description="EF-hand" evidence="15">
    <location>
        <begin position="258"/>
        <end position="280"/>
    </location>
</feature>
<dbReference type="Pfam" id="PF13202">
    <property type="entry name" value="EF-hand_5"/>
    <property type="match status" value="1"/>
</dbReference>
<evidence type="ECO:0000256" key="10">
    <source>
        <dbReference type="ARBA" id="ARBA00056975"/>
    </source>
</evidence>
<dbReference type="GO" id="GO:0005509">
    <property type="term" value="F:calcium ion binding"/>
    <property type="evidence" value="ECO:0007669"/>
    <property type="project" value="InterPro"/>
</dbReference>
<evidence type="ECO:0000313" key="17">
    <source>
        <dbReference type="RefSeq" id="XP_032833855.1"/>
    </source>
</evidence>
<comment type="subunit">
    <text evidence="11">Interacts with PCSK6 (immature form including the propeptide); probably involved in the maturation and the secretion of PCSK6.</text>
</comment>
<keyword evidence="3" id="KW-0479">Metal-binding</keyword>
<protein>
    <recommendedName>
        <fullName evidence="12">Reticulocalbin-3</fullName>
    </recommendedName>
</protein>
<feature type="region of interest" description="Disordered" evidence="13">
    <location>
        <begin position="29"/>
        <end position="57"/>
    </location>
</feature>
<accession>A0AAJ7XGR8</accession>
<comment type="similarity">
    <text evidence="2">Belongs to the CREC family.</text>
</comment>
<evidence type="ECO:0000256" key="3">
    <source>
        <dbReference type="ARBA" id="ARBA00022723"/>
    </source>
</evidence>
<keyword evidence="7" id="KW-0106">Calcium</keyword>
<dbReference type="Gene3D" id="1.10.238.10">
    <property type="entry name" value="EF-hand"/>
    <property type="match status" value="3"/>
</dbReference>
<dbReference type="SUPFAM" id="SSF47473">
    <property type="entry name" value="EF-hand"/>
    <property type="match status" value="2"/>
</dbReference>
<dbReference type="RefSeq" id="XP_032833855.1">
    <property type="nucleotide sequence ID" value="XM_032977964.1"/>
</dbReference>
<evidence type="ECO:0000256" key="11">
    <source>
        <dbReference type="ARBA" id="ARBA00063143"/>
    </source>
</evidence>
<keyword evidence="4 14" id="KW-0732">Signal</keyword>
<dbReference type="InterPro" id="IPR002048">
    <property type="entry name" value="EF_hand_dom"/>
</dbReference>
<evidence type="ECO:0000256" key="7">
    <source>
        <dbReference type="ARBA" id="ARBA00022837"/>
    </source>
</evidence>
<evidence type="ECO:0000256" key="6">
    <source>
        <dbReference type="ARBA" id="ARBA00022824"/>
    </source>
</evidence>
<organism evidence="16 18">
    <name type="scientific">Petromyzon marinus</name>
    <name type="common">Sea lamprey</name>
    <dbReference type="NCBI Taxonomy" id="7757"/>
    <lineage>
        <taxon>Eukaryota</taxon>
        <taxon>Metazoa</taxon>
        <taxon>Chordata</taxon>
        <taxon>Craniata</taxon>
        <taxon>Vertebrata</taxon>
        <taxon>Cyclostomata</taxon>
        <taxon>Hyperoartia</taxon>
        <taxon>Petromyzontiformes</taxon>
        <taxon>Petromyzontidae</taxon>
        <taxon>Petromyzon</taxon>
    </lineage>
</organism>
<dbReference type="PROSITE" id="PS50222">
    <property type="entry name" value="EF_HAND_2"/>
    <property type="match status" value="3"/>
</dbReference>
<reference evidence="17 18" key="1">
    <citation type="submission" date="2025-04" db="UniProtKB">
        <authorList>
            <consortium name="RefSeq"/>
        </authorList>
    </citation>
    <scope>IDENTIFICATION</scope>
    <source>
        <tissue evidence="17 18">Sperm</tissue>
    </source>
</reference>
<evidence type="ECO:0000256" key="5">
    <source>
        <dbReference type="ARBA" id="ARBA00022737"/>
    </source>
</evidence>
<evidence type="ECO:0000256" key="4">
    <source>
        <dbReference type="ARBA" id="ARBA00022729"/>
    </source>
</evidence>
<dbReference type="GO" id="GO:0005788">
    <property type="term" value="C:endoplasmic reticulum lumen"/>
    <property type="evidence" value="ECO:0007669"/>
    <property type="project" value="UniProtKB-SubCell"/>
</dbReference>
<proteinExistence type="inferred from homology"/>
<evidence type="ECO:0000256" key="14">
    <source>
        <dbReference type="SAM" id="SignalP"/>
    </source>
</evidence>
<keyword evidence="9" id="KW-0143">Chaperone</keyword>
<evidence type="ECO:0000313" key="16">
    <source>
        <dbReference type="Proteomes" id="UP001318040"/>
    </source>
</evidence>
<feature type="chain" id="PRO_5044709725" description="Reticulocalbin-3" evidence="14">
    <location>
        <begin position="29"/>
        <end position="333"/>
    </location>
</feature>
<evidence type="ECO:0000256" key="9">
    <source>
        <dbReference type="ARBA" id="ARBA00023186"/>
    </source>
</evidence>
<comment type="function">
    <text evidence="10">Probable molecular chaperone assisting protein biosynthesis and transport in the endoplasmic reticulum. Required for the proper biosynthesis and transport of pulmonary surfactant-associated protein A/SP-A, pulmonary surfactant-associated protein D/SP-D and the lipid transporter ABCA3. By regulating both the proper expression and the degradation through the endoplasmic reticulum-associated protein degradation pathway of these proteins plays a crucial role in pulmonary surfactant homeostasis. Has an anti-fibrotic activity by negatively regulating the secretion of type I and type III collagens. This calcium-binding protein also transiently associates with immature PCSK6 and regulates its secretion.</text>
</comment>
<gene>
    <name evidence="17 18" type="primary">LOC116956382</name>
</gene>